<feature type="region of interest" description="Disordered" evidence="1">
    <location>
        <begin position="330"/>
        <end position="400"/>
    </location>
</feature>
<feature type="non-terminal residue" evidence="2">
    <location>
        <position position="445"/>
    </location>
</feature>
<dbReference type="EMBL" id="JAHFXS010007368">
    <property type="protein sequence ID" value="KAG9926404.1"/>
    <property type="molecule type" value="Genomic_DNA"/>
</dbReference>
<evidence type="ECO:0000313" key="3">
    <source>
        <dbReference type="Proteomes" id="UP000729357"/>
    </source>
</evidence>
<dbReference type="Proteomes" id="UP000729357">
    <property type="component" value="Unassembled WGS sequence"/>
</dbReference>
<feature type="compositionally biased region" description="Acidic residues" evidence="1">
    <location>
        <begin position="140"/>
        <end position="149"/>
    </location>
</feature>
<feature type="compositionally biased region" description="Acidic residues" evidence="1">
    <location>
        <begin position="161"/>
        <end position="230"/>
    </location>
</feature>
<feature type="compositionally biased region" description="Acidic residues" evidence="1">
    <location>
        <begin position="97"/>
        <end position="130"/>
    </location>
</feature>
<feature type="region of interest" description="Disordered" evidence="1">
    <location>
        <begin position="50"/>
        <end position="246"/>
    </location>
</feature>
<comment type="caution">
    <text evidence="2">The sequence shown here is derived from an EMBL/GenBank/DDBJ whole genome shotgun (WGS) entry which is preliminary data.</text>
</comment>
<accession>A0A9P8F1J7</accession>
<sequence>GRFMYEKNFITALTSSIAELDLNFPGAKRAVKYILRPLKLLTDIGVTLSISGDVSAPGTTEDDEISSATSISDDENEREETPDLFRNSTLGMFEAANSDDDEDESGSDEAEEYYEGDEYGEEMDYDEYEESGPGMHEGDVVSDEDDDIEGMGPIEGLPGDIDVEVDMDEDESGDDDDDSDMDEADSDEGDDIEIIDEITGDDENASMEEDDDEDDVDDDEEDWDDDDDGDDPYHHGALPMDALVPAHGGPFSGAVVLEDDRSDVMDQMEGDDPVMTLDMGGPEQYFEDEMAEDDEDNEEDEDEEVLGYEPEHDDPENDEMEWGWETAAMPSHHGWRRPGGPFYTMEDPPLGLSRSHRGAGNGGDQDGTNPLLQRSDRNSALGPPPRPGDMHDWLHQHRPRLGGQDGLSFVSDLIQMVGPSGARISVVDGSGGLGFPPAALAGGMP</sequence>
<feature type="region of interest" description="Disordered" evidence="1">
    <location>
        <begin position="288"/>
        <end position="318"/>
    </location>
</feature>
<organism evidence="2 3">
    <name type="scientific">Aureobasidium melanogenum</name>
    <name type="common">Aureobasidium pullulans var. melanogenum</name>
    <dbReference type="NCBI Taxonomy" id="46634"/>
    <lineage>
        <taxon>Eukaryota</taxon>
        <taxon>Fungi</taxon>
        <taxon>Dikarya</taxon>
        <taxon>Ascomycota</taxon>
        <taxon>Pezizomycotina</taxon>
        <taxon>Dothideomycetes</taxon>
        <taxon>Dothideomycetidae</taxon>
        <taxon>Dothideales</taxon>
        <taxon>Saccotheciaceae</taxon>
        <taxon>Aureobasidium</taxon>
    </lineage>
</organism>
<reference evidence="2" key="1">
    <citation type="journal article" date="2021" name="J Fungi (Basel)">
        <title>Virulence traits and population genomics of the black yeast Aureobasidium melanogenum.</title>
        <authorList>
            <person name="Cernosa A."/>
            <person name="Sun X."/>
            <person name="Gostincar C."/>
            <person name="Fang C."/>
            <person name="Gunde-Cimerman N."/>
            <person name="Song Z."/>
        </authorList>
    </citation>
    <scope>NUCLEOTIDE SEQUENCE</scope>
    <source>
        <strain evidence="2">EXF-9298</strain>
    </source>
</reference>
<evidence type="ECO:0000256" key="1">
    <source>
        <dbReference type="SAM" id="MobiDB-lite"/>
    </source>
</evidence>
<dbReference type="AlphaFoldDB" id="A0A9P8F1J7"/>
<name>A0A9P8F1J7_AURME</name>
<gene>
    <name evidence="2" type="ORF">KCU98_g21326</name>
</gene>
<feature type="non-terminal residue" evidence="2">
    <location>
        <position position="1"/>
    </location>
</feature>
<evidence type="ECO:0000313" key="2">
    <source>
        <dbReference type="EMBL" id="KAG9926404.1"/>
    </source>
</evidence>
<feature type="compositionally biased region" description="Acidic residues" evidence="1">
    <location>
        <begin position="72"/>
        <end position="82"/>
    </location>
</feature>
<protein>
    <submittedName>
        <fullName evidence="2">Uncharacterized protein</fullName>
    </submittedName>
</protein>
<reference evidence="2" key="2">
    <citation type="submission" date="2021-08" db="EMBL/GenBank/DDBJ databases">
        <authorList>
            <person name="Gostincar C."/>
            <person name="Sun X."/>
            <person name="Song Z."/>
            <person name="Gunde-Cimerman N."/>
        </authorList>
    </citation>
    <scope>NUCLEOTIDE SEQUENCE</scope>
    <source>
        <strain evidence="2">EXF-9298</strain>
    </source>
</reference>
<proteinExistence type="predicted"/>
<keyword evidence="3" id="KW-1185">Reference proteome</keyword>